<proteinExistence type="predicted"/>
<comment type="caution">
    <text evidence="2">The sequence shown here is derived from an EMBL/GenBank/DDBJ whole genome shotgun (WGS) entry which is preliminary data.</text>
</comment>
<evidence type="ECO:0000256" key="1">
    <source>
        <dbReference type="SAM" id="Coils"/>
    </source>
</evidence>
<dbReference type="Gene3D" id="3.40.50.300">
    <property type="entry name" value="P-loop containing nucleotide triphosphate hydrolases"/>
    <property type="match status" value="1"/>
</dbReference>
<protein>
    <recommendedName>
        <fullName evidence="3">Rad50/SbcC-type AAA domain-containing protein</fullName>
    </recommendedName>
</protein>
<feature type="coiled-coil region" evidence="1">
    <location>
        <begin position="2"/>
        <end position="62"/>
    </location>
</feature>
<accession>X1J7V5</accession>
<feature type="non-terminal residue" evidence="2">
    <location>
        <position position="1"/>
    </location>
</feature>
<evidence type="ECO:0000313" key="2">
    <source>
        <dbReference type="EMBL" id="GAH65838.1"/>
    </source>
</evidence>
<dbReference type="EMBL" id="BARU01033300">
    <property type="protein sequence ID" value="GAH65838.1"/>
    <property type="molecule type" value="Genomic_DNA"/>
</dbReference>
<dbReference type="PANTHER" id="PTHR41259">
    <property type="entry name" value="DOUBLE-STRAND BREAK REPAIR RAD50 ATPASE, PUTATIVE-RELATED"/>
    <property type="match status" value="1"/>
</dbReference>
<reference evidence="2" key="1">
    <citation type="journal article" date="2014" name="Front. Microbiol.">
        <title>High frequency of phylogenetically diverse reductive dehalogenase-homologous genes in deep subseafloor sedimentary metagenomes.</title>
        <authorList>
            <person name="Kawai M."/>
            <person name="Futagami T."/>
            <person name="Toyoda A."/>
            <person name="Takaki Y."/>
            <person name="Nishi S."/>
            <person name="Hori S."/>
            <person name="Arai W."/>
            <person name="Tsubouchi T."/>
            <person name="Morono Y."/>
            <person name="Uchiyama I."/>
            <person name="Ito T."/>
            <person name="Fujiyama A."/>
            <person name="Inagaki F."/>
            <person name="Takami H."/>
        </authorList>
    </citation>
    <scope>NUCLEOTIDE SEQUENCE</scope>
    <source>
        <strain evidence="2">Expedition CK06-06</strain>
    </source>
</reference>
<keyword evidence="1" id="KW-0175">Coiled coil</keyword>
<sequence>EYIYLEKQYAELKDDLLDVERKVNAVIQMDDDPILCSSIGDLEKAKAKITQFLEKKENQRINIIEIRKIFNHIETREREKISKLLSKKSKIIEYFKQITGGLYIEVIFKMEPIEIKVKNKYNEIIEIFQLSGGALDQLNFSIRLALGEKLLQDNPGFFILDDPFIKADSMRLKNQISLLRIISQLGWQVLYFTCKDEIVNSFRPDINDNTLNFLELKNPSSI</sequence>
<dbReference type="SUPFAM" id="SSF52540">
    <property type="entry name" value="P-loop containing nucleoside triphosphate hydrolases"/>
    <property type="match status" value="1"/>
</dbReference>
<dbReference type="AlphaFoldDB" id="X1J7V5"/>
<evidence type="ECO:0008006" key="3">
    <source>
        <dbReference type="Google" id="ProtNLM"/>
    </source>
</evidence>
<organism evidence="2">
    <name type="scientific">marine sediment metagenome</name>
    <dbReference type="NCBI Taxonomy" id="412755"/>
    <lineage>
        <taxon>unclassified sequences</taxon>
        <taxon>metagenomes</taxon>
        <taxon>ecological metagenomes</taxon>
    </lineage>
</organism>
<name>X1J7V5_9ZZZZ</name>
<dbReference type="PANTHER" id="PTHR41259:SF1">
    <property type="entry name" value="DOUBLE-STRAND BREAK REPAIR RAD50 ATPASE, PUTATIVE-RELATED"/>
    <property type="match status" value="1"/>
</dbReference>
<dbReference type="InterPro" id="IPR027417">
    <property type="entry name" value="P-loop_NTPase"/>
</dbReference>
<gene>
    <name evidence="2" type="ORF">S03H2_52423</name>
</gene>